<reference evidence="3 4" key="1">
    <citation type="submission" date="2023-10" db="EMBL/GenBank/DDBJ databases">
        <title>Draft Genome Sequence of Candida saopaulonensis from a very Premature Infant with Sepsis.</title>
        <authorList>
            <person name="Ning Y."/>
            <person name="Dai R."/>
            <person name="Xiao M."/>
            <person name="Xu Y."/>
            <person name="Yan Q."/>
            <person name="Zhang L."/>
        </authorList>
    </citation>
    <scope>NUCLEOTIDE SEQUENCE [LARGE SCALE GENOMIC DNA]</scope>
    <source>
        <strain evidence="3 4">19XY460</strain>
    </source>
</reference>
<dbReference type="GeneID" id="88173893"/>
<dbReference type="PANTHER" id="PTHR16193:SF0">
    <property type="entry name" value="TETRATRICOPEPTIDE REPEAT PROTEIN 27"/>
    <property type="match status" value="1"/>
</dbReference>
<dbReference type="RefSeq" id="XP_062877894.1">
    <property type="nucleotide sequence ID" value="XM_063021824.1"/>
</dbReference>
<evidence type="ECO:0000256" key="2">
    <source>
        <dbReference type="ARBA" id="ARBA00022803"/>
    </source>
</evidence>
<keyword evidence="2" id="KW-0802">TPR repeat</keyword>
<proteinExistence type="predicted"/>
<dbReference type="PANTHER" id="PTHR16193">
    <property type="entry name" value="TETRATRICOPEPTIDE REPEAT PROTEIN 27"/>
    <property type="match status" value="1"/>
</dbReference>
<dbReference type="Gene3D" id="1.25.40.10">
    <property type="entry name" value="Tetratricopeptide repeat domain"/>
    <property type="match status" value="1"/>
</dbReference>
<gene>
    <name evidence="3" type="ORF">PUMCH_002829</name>
</gene>
<keyword evidence="4" id="KW-1185">Reference proteome</keyword>
<dbReference type="InterPro" id="IPR044244">
    <property type="entry name" value="TTC27/Emw1"/>
</dbReference>
<dbReference type="EMBL" id="CP138896">
    <property type="protein sequence ID" value="WPK25512.1"/>
    <property type="molecule type" value="Genomic_DNA"/>
</dbReference>
<dbReference type="AlphaFoldDB" id="A0AAX4HCA6"/>
<evidence type="ECO:0000313" key="3">
    <source>
        <dbReference type="EMBL" id="WPK25512.1"/>
    </source>
</evidence>
<sequence>MSDSTQNQPITDQQRIVLAQLALLLPLEKVQPQNEFQTSPQLKHILGGTLGTSVESVFPSLLVGAKEIAAKYPETSLEDVTRELAHSIGNSLSRFETQLVAIALLQFFIQCNFCGPQRPLTAVEFPFGEEHAAKLQKDAIELLSLEGQSSYDFVVEPFFLVLSLALFEHLMGCSHLLVTNSAVKTDEVLAEGTRFVEELASSSSSAEFASLSWWRTRALQAHLSILLEPVDVLATLSSVLLQQPVLNALLPDSASCDNAHMLRQNLLMVFFLENARNAIHAQTEHLAEPFLAAATKISQLDFVLTGAKAKRTKFQTFHASSLVLLAKSQMEEFCPEHTADVAPQTYELNSDLLLEKPQYESLDFDDNNNSEDPAQEAKKIKLDGDLSYLVLEKEKLLPICMQSTDIPIALRSLNPNEQPPLVNLDVLQLLLRLVIIKQTSPSGNAMVEEELLAVVSRIIYSSQGNNNWAIFGRALWERSLLETSKARTVERGILQMTSLVEEAGIHIKTRTIPQLQETTCEDVHSRLRYMHQLPLMGHWKMDAKLAEKYMALGVIKSAIDIYERLNMVTEAALCYAAIDEEQQAERMLVARLESHPKDARAISILGDIRQDPQLWETAWEVGHYAKAKASLSRYYYQPPADSGLKRDLQLALQHMHDCLSASPLNYENWFFYGCCGLESGNQEIAAEAFTRCVSLDDTNSHAWSNLASALLKLDKTKQAFNALKRALQQGEGAKRSWRIFENYLLVAAKLGEWNDVLHASRELLKIRKEEGGEVVLDIPVLEKLVQLLVEEPYPADQRRSHFQLSCIDLICNMVPSVVNHNARVWRLVGRVEIWQGKPWAALDCAEKAYRATSLRPDLDTSEEAWNEAVEACSDLVSAYESLGELPGKHGAGDVVCKDWKYKARSSVRSLMSKGKQMWEDSTGWDTLLELKEQIASL</sequence>
<dbReference type="SUPFAM" id="SSF48452">
    <property type="entry name" value="TPR-like"/>
    <property type="match status" value="1"/>
</dbReference>
<evidence type="ECO:0008006" key="5">
    <source>
        <dbReference type="Google" id="ProtNLM"/>
    </source>
</evidence>
<protein>
    <recommendedName>
        <fullName evidence="5">TPR-like protein</fullName>
    </recommendedName>
</protein>
<name>A0AAX4HCA6_9ASCO</name>
<organism evidence="3 4">
    <name type="scientific">Australozyma saopauloensis</name>
    <dbReference type="NCBI Taxonomy" id="291208"/>
    <lineage>
        <taxon>Eukaryota</taxon>
        <taxon>Fungi</taxon>
        <taxon>Dikarya</taxon>
        <taxon>Ascomycota</taxon>
        <taxon>Saccharomycotina</taxon>
        <taxon>Pichiomycetes</taxon>
        <taxon>Metschnikowiaceae</taxon>
        <taxon>Australozyma</taxon>
    </lineage>
</organism>
<dbReference type="KEGG" id="asau:88173893"/>
<accession>A0AAX4HCA6</accession>
<evidence type="ECO:0000256" key="1">
    <source>
        <dbReference type="ARBA" id="ARBA00022737"/>
    </source>
</evidence>
<dbReference type="Proteomes" id="UP001338582">
    <property type="component" value="Chromosome 3"/>
</dbReference>
<keyword evidence="1" id="KW-0677">Repeat</keyword>
<evidence type="ECO:0000313" key="4">
    <source>
        <dbReference type="Proteomes" id="UP001338582"/>
    </source>
</evidence>
<dbReference type="InterPro" id="IPR011990">
    <property type="entry name" value="TPR-like_helical_dom_sf"/>
</dbReference>